<dbReference type="Pfam" id="PF13103">
    <property type="entry name" value="TonB_2"/>
    <property type="match status" value="1"/>
</dbReference>
<accession>A0A2R8CBY3</accession>
<keyword evidence="2" id="KW-0812">Transmembrane</keyword>
<evidence type="ECO:0000259" key="6">
    <source>
        <dbReference type="PROSITE" id="PS52015"/>
    </source>
</evidence>
<organism evidence="7 8">
    <name type="scientific">Falsiruegeria mediterranea M17</name>
    <dbReference type="NCBI Taxonomy" id="1200281"/>
    <lineage>
        <taxon>Bacteria</taxon>
        <taxon>Pseudomonadati</taxon>
        <taxon>Pseudomonadota</taxon>
        <taxon>Alphaproteobacteria</taxon>
        <taxon>Rhodobacterales</taxon>
        <taxon>Roseobacteraceae</taxon>
        <taxon>Falsiruegeria</taxon>
    </lineage>
</organism>
<sequence length="396" mass="41671">MIRGSLVIAAVALVLSVLIHLLGVGFTFRVGGPEGAPEPRGDSVPVGTTFEELAEDVAEPVEPEPVEEPEPPVETSPEPEEADIPTSQALVASPNPQQVVSPDIGDATEVAPEPTEPVEQAADNAEEVGPQEGTDVQQDITPPLEPDTVVEAPAAPPIQSVTEAEEVLPEPTEATEPEQVAAVEPQAAAELVETSNVPVVPLETDPVLPESTEQVESIDPEVVEAPDAETGSALAVAQSIRPRAPSRPTSPTPPRDDTPDRLFDSARNFDALRFPEQAVESPLATYQRKGVDAFAAANVGAQPSSRGGGNSDTTNYAGRVLVHLNNAPTTHVPGRGYAQVYFEINPDGSLARVNIVDSSGSIKIDNAAKAQVRAAAPFPKPPEGRSRTMSFYYRIN</sequence>
<evidence type="ECO:0000256" key="2">
    <source>
        <dbReference type="ARBA" id="ARBA00022692"/>
    </source>
</evidence>
<protein>
    <recommendedName>
        <fullName evidence="6">TonB C-terminal domain-containing protein</fullName>
    </recommendedName>
</protein>
<dbReference type="AlphaFoldDB" id="A0A2R8CBY3"/>
<evidence type="ECO:0000256" key="1">
    <source>
        <dbReference type="ARBA" id="ARBA00004167"/>
    </source>
</evidence>
<keyword evidence="8" id="KW-1185">Reference proteome</keyword>
<dbReference type="GO" id="GO:0016020">
    <property type="term" value="C:membrane"/>
    <property type="evidence" value="ECO:0007669"/>
    <property type="project" value="UniProtKB-SubCell"/>
</dbReference>
<dbReference type="OrthoDB" id="7930032at2"/>
<dbReference type="RefSeq" id="WP_108789824.1">
    <property type="nucleotide sequence ID" value="NZ_ONZG01000009.1"/>
</dbReference>
<feature type="domain" description="TonB C-terminal" evidence="6">
    <location>
        <begin position="310"/>
        <end position="396"/>
    </location>
</feature>
<feature type="compositionally biased region" description="Acidic residues" evidence="5">
    <location>
        <begin position="163"/>
        <end position="176"/>
    </location>
</feature>
<dbReference type="InterPro" id="IPR006260">
    <property type="entry name" value="TonB/TolA_C"/>
</dbReference>
<dbReference type="Proteomes" id="UP000244898">
    <property type="component" value="Unassembled WGS sequence"/>
</dbReference>
<evidence type="ECO:0000256" key="5">
    <source>
        <dbReference type="SAM" id="MobiDB-lite"/>
    </source>
</evidence>
<gene>
    <name evidence="7" type="ORF">TRM7615_03501</name>
</gene>
<evidence type="ECO:0000313" key="7">
    <source>
        <dbReference type="EMBL" id="SPJ29974.1"/>
    </source>
</evidence>
<feature type="compositionally biased region" description="Acidic residues" evidence="5">
    <location>
        <begin position="216"/>
        <end position="227"/>
    </location>
</feature>
<proteinExistence type="predicted"/>
<dbReference type="SUPFAM" id="SSF74653">
    <property type="entry name" value="TolA/TonB C-terminal domain"/>
    <property type="match status" value="1"/>
</dbReference>
<comment type="subcellular location">
    <subcellularLocation>
        <location evidence="1">Membrane</location>
        <topology evidence="1">Single-pass membrane protein</topology>
    </subcellularLocation>
</comment>
<evidence type="ECO:0000256" key="3">
    <source>
        <dbReference type="ARBA" id="ARBA00022989"/>
    </source>
</evidence>
<feature type="compositionally biased region" description="Polar residues" evidence="5">
    <location>
        <begin position="85"/>
        <end position="100"/>
    </location>
</feature>
<dbReference type="InterPro" id="IPR037682">
    <property type="entry name" value="TonB_C"/>
</dbReference>
<name>A0A2R8CBY3_9RHOB</name>
<feature type="region of interest" description="Disordered" evidence="5">
    <location>
        <begin position="32"/>
        <end position="263"/>
    </location>
</feature>
<dbReference type="EMBL" id="ONZG01000009">
    <property type="protein sequence ID" value="SPJ29974.1"/>
    <property type="molecule type" value="Genomic_DNA"/>
</dbReference>
<feature type="compositionally biased region" description="Acidic residues" evidence="5">
    <location>
        <begin position="52"/>
        <end position="83"/>
    </location>
</feature>
<dbReference type="PROSITE" id="PS52015">
    <property type="entry name" value="TONB_CTD"/>
    <property type="match status" value="1"/>
</dbReference>
<evidence type="ECO:0000313" key="8">
    <source>
        <dbReference type="Proteomes" id="UP000244898"/>
    </source>
</evidence>
<keyword evidence="4" id="KW-0472">Membrane</keyword>
<feature type="compositionally biased region" description="Low complexity" evidence="5">
    <location>
        <begin position="177"/>
        <end position="193"/>
    </location>
</feature>
<dbReference type="Gene3D" id="3.30.1150.10">
    <property type="match status" value="1"/>
</dbReference>
<dbReference type="NCBIfam" id="TIGR01352">
    <property type="entry name" value="tonB_Cterm"/>
    <property type="match status" value="1"/>
</dbReference>
<keyword evidence="3" id="KW-1133">Transmembrane helix</keyword>
<evidence type="ECO:0000256" key="4">
    <source>
        <dbReference type="ARBA" id="ARBA00023136"/>
    </source>
</evidence>
<reference evidence="8" key="1">
    <citation type="submission" date="2018-03" db="EMBL/GenBank/DDBJ databases">
        <authorList>
            <person name="Rodrigo-Torres L."/>
            <person name="Arahal R. D."/>
            <person name="Lucena T."/>
        </authorList>
    </citation>
    <scope>NUCLEOTIDE SEQUENCE [LARGE SCALE GENOMIC DNA]</scope>
    <source>
        <strain evidence="8">CECT 7615</strain>
    </source>
</reference>
<feature type="compositionally biased region" description="Basic and acidic residues" evidence="5">
    <location>
        <begin position="254"/>
        <end position="263"/>
    </location>
</feature>
<feature type="compositionally biased region" description="Low complexity" evidence="5">
    <location>
        <begin position="107"/>
        <end position="122"/>
    </location>
</feature>
<dbReference type="GO" id="GO:0055085">
    <property type="term" value="P:transmembrane transport"/>
    <property type="evidence" value="ECO:0007669"/>
    <property type="project" value="InterPro"/>
</dbReference>